<sequence>MIPLVEREIRASFVNCSKGEASRLNLPRDLRELDWESLDFLGWRDPQSPERGYLVAEHGGRLTGIVMRFPQGVKRSVVKTTVCSVCVTSHGGTGVALFVAPRVGAAGRQGNTVGAYLCSDLACSLYVRGRKATDRLSGSETLSPEDKIARLVVNLDDFVAKVLA</sequence>
<dbReference type="EMBL" id="SZQA01000009">
    <property type="protein sequence ID" value="TKK88800.1"/>
    <property type="molecule type" value="Genomic_DNA"/>
</dbReference>
<comment type="caution">
    <text evidence="2">The sequence shown here is derived from an EMBL/GenBank/DDBJ whole genome shotgun (WGS) entry which is preliminary data.</text>
</comment>
<evidence type="ECO:0000313" key="3">
    <source>
        <dbReference type="Proteomes" id="UP000308705"/>
    </source>
</evidence>
<evidence type="ECO:0000313" key="2">
    <source>
        <dbReference type="EMBL" id="TKK88800.1"/>
    </source>
</evidence>
<dbReference type="RefSeq" id="WP_137247139.1">
    <property type="nucleotide sequence ID" value="NZ_SZQA01000009.1"/>
</dbReference>
<dbReference type="Proteomes" id="UP000308705">
    <property type="component" value="Unassembled WGS sequence"/>
</dbReference>
<reference evidence="2 3" key="1">
    <citation type="submission" date="2019-04" db="EMBL/GenBank/DDBJ databases">
        <title>Herbidospora sp. NEAU-GS14.nov., a novel actinomycete isolated from soil.</title>
        <authorList>
            <person name="Han L."/>
        </authorList>
    </citation>
    <scope>NUCLEOTIDE SEQUENCE [LARGE SCALE GENOMIC DNA]</scope>
    <source>
        <strain evidence="2 3">NEAU-GS14</strain>
    </source>
</reference>
<protein>
    <submittedName>
        <fullName evidence="2">FBP domain-containing protein</fullName>
    </submittedName>
</protein>
<organism evidence="2 3">
    <name type="scientific">Herbidospora galbida</name>
    <dbReference type="NCBI Taxonomy" id="2575442"/>
    <lineage>
        <taxon>Bacteria</taxon>
        <taxon>Bacillati</taxon>
        <taxon>Actinomycetota</taxon>
        <taxon>Actinomycetes</taxon>
        <taxon>Streptosporangiales</taxon>
        <taxon>Streptosporangiaceae</taxon>
        <taxon>Herbidospora</taxon>
    </lineage>
</organism>
<name>A0A4U3MIV1_9ACTN</name>
<gene>
    <name evidence="2" type="ORF">FDA94_11990</name>
</gene>
<accession>A0A4U3MIV1</accession>
<proteinExistence type="predicted"/>
<dbReference type="OrthoDB" id="4171838at2"/>
<feature type="domain" description="Elongation factor G-binding protein C-terminal treble-clef zinc-finger" evidence="1">
    <location>
        <begin position="8"/>
        <end position="162"/>
    </location>
</feature>
<evidence type="ECO:0000259" key="1">
    <source>
        <dbReference type="Pfam" id="PF16571"/>
    </source>
</evidence>
<keyword evidence="3" id="KW-1185">Reference proteome</keyword>
<dbReference type="Pfam" id="PF16571">
    <property type="entry name" value="FBP_C"/>
    <property type="match status" value="1"/>
</dbReference>
<dbReference type="InterPro" id="IPR032330">
    <property type="entry name" value="EF-G-binding_C"/>
</dbReference>
<dbReference type="AlphaFoldDB" id="A0A4U3MIV1"/>